<accession>A0A6J5R9U2</accession>
<keyword evidence="1" id="KW-1133">Transmembrane helix</keyword>
<organism evidence="2">
    <name type="scientific">uncultured Caudovirales phage</name>
    <dbReference type="NCBI Taxonomy" id="2100421"/>
    <lineage>
        <taxon>Viruses</taxon>
        <taxon>Duplodnaviria</taxon>
        <taxon>Heunggongvirae</taxon>
        <taxon>Uroviricota</taxon>
        <taxon>Caudoviricetes</taxon>
        <taxon>Peduoviridae</taxon>
        <taxon>Maltschvirus</taxon>
        <taxon>Maltschvirus maltsch</taxon>
    </lineage>
</organism>
<feature type="transmembrane region" description="Helical" evidence="1">
    <location>
        <begin position="24"/>
        <end position="43"/>
    </location>
</feature>
<evidence type="ECO:0000256" key="1">
    <source>
        <dbReference type="SAM" id="Phobius"/>
    </source>
</evidence>
<keyword evidence="1" id="KW-0472">Membrane</keyword>
<reference evidence="2" key="1">
    <citation type="submission" date="2020-05" db="EMBL/GenBank/DDBJ databases">
        <authorList>
            <person name="Chiriac C."/>
            <person name="Salcher M."/>
            <person name="Ghai R."/>
            <person name="Kavagutti S V."/>
        </authorList>
    </citation>
    <scope>NUCLEOTIDE SEQUENCE</scope>
</reference>
<keyword evidence="1" id="KW-0812">Transmembrane</keyword>
<evidence type="ECO:0000313" key="2">
    <source>
        <dbReference type="EMBL" id="CAB4191147.1"/>
    </source>
</evidence>
<name>A0A6J5R9U2_9CAUD</name>
<dbReference type="EMBL" id="LR797159">
    <property type="protein sequence ID" value="CAB4191147.1"/>
    <property type="molecule type" value="Genomic_DNA"/>
</dbReference>
<proteinExistence type="predicted"/>
<evidence type="ECO:0008006" key="3">
    <source>
        <dbReference type="Google" id="ProtNLM"/>
    </source>
</evidence>
<sequence length="134" mass="15659">MDPKENDSHSFKVVENKERKKKRLWVLIVASLIGAVNGQSYAYGVEQSDLLKLYAHSRIVNDKQYQCFYQLITKESNWRVDAKNGSHYGIGQMKNAKYGKLDGFSMVDWSVRYITKRYGSMCNAWRFFKAKGYH</sequence>
<protein>
    <recommendedName>
        <fullName evidence="3">Transglycosylase SLT domain-containing protein</fullName>
    </recommendedName>
</protein>
<gene>
    <name evidence="2" type="ORF">UFOVP1224_11</name>
</gene>